<accession>A0ABP8TB05</accession>
<dbReference type="EMBL" id="BAABHJ010000001">
    <property type="protein sequence ID" value="GAA4600866.1"/>
    <property type="molecule type" value="Genomic_DNA"/>
</dbReference>
<organism evidence="2 3">
    <name type="scientific">Actinoallomurus liliacearum</name>
    <dbReference type="NCBI Taxonomy" id="1080073"/>
    <lineage>
        <taxon>Bacteria</taxon>
        <taxon>Bacillati</taxon>
        <taxon>Actinomycetota</taxon>
        <taxon>Actinomycetes</taxon>
        <taxon>Streptosporangiales</taxon>
        <taxon>Thermomonosporaceae</taxon>
        <taxon>Actinoallomurus</taxon>
    </lineage>
</organism>
<gene>
    <name evidence="2" type="ORF">GCM10023195_01410</name>
</gene>
<protein>
    <submittedName>
        <fullName evidence="2">Uncharacterized protein</fullName>
    </submittedName>
</protein>
<evidence type="ECO:0000313" key="2">
    <source>
        <dbReference type="EMBL" id="GAA4600866.1"/>
    </source>
</evidence>
<comment type="caution">
    <text evidence="2">The sequence shown here is derived from an EMBL/GenBank/DDBJ whole genome shotgun (WGS) entry which is preliminary data.</text>
</comment>
<feature type="region of interest" description="Disordered" evidence="1">
    <location>
        <begin position="94"/>
        <end position="118"/>
    </location>
</feature>
<proteinExistence type="predicted"/>
<evidence type="ECO:0000256" key="1">
    <source>
        <dbReference type="SAM" id="MobiDB-lite"/>
    </source>
</evidence>
<feature type="region of interest" description="Disordered" evidence="1">
    <location>
        <begin position="39"/>
        <end position="76"/>
    </location>
</feature>
<feature type="compositionally biased region" description="Polar residues" evidence="1">
    <location>
        <begin position="106"/>
        <end position="118"/>
    </location>
</feature>
<sequence length="118" mass="12841">MPFSWPEATAVSRLRSRRKASWVAYIRVISIMIGFPSDGSRLARHGESGQAEHQQGDHQHQPGDAQHSGAVRAGEGHGARLWCVRGKDPRYTANTTTEPAIIANDQAGQPKSRPCTNG</sequence>
<keyword evidence="3" id="KW-1185">Reference proteome</keyword>
<evidence type="ECO:0000313" key="3">
    <source>
        <dbReference type="Proteomes" id="UP001500212"/>
    </source>
</evidence>
<reference evidence="3" key="1">
    <citation type="journal article" date="2019" name="Int. J. Syst. Evol. Microbiol.">
        <title>The Global Catalogue of Microorganisms (GCM) 10K type strain sequencing project: providing services to taxonomists for standard genome sequencing and annotation.</title>
        <authorList>
            <consortium name="The Broad Institute Genomics Platform"/>
            <consortium name="The Broad Institute Genome Sequencing Center for Infectious Disease"/>
            <person name="Wu L."/>
            <person name="Ma J."/>
        </authorList>
    </citation>
    <scope>NUCLEOTIDE SEQUENCE [LARGE SCALE GENOMIC DNA]</scope>
    <source>
        <strain evidence="3">JCM 17938</strain>
    </source>
</reference>
<name>A0ABP8TB05_9ACTN</name>
<dbReference type="Proteomes" id="UP001500212">
    <property type="component" value="Unassembled WGS sequence"/>
</dbReference>